<organism evidence="5 6">
    <name type="scientific">Paenibacillus contaminans</name>
    <dbReference type="NCBI Taxonomy" id="450362"/>
    <lineage>
        <taxon>Bacteria</taxon>
        <taxon>Bacillati</taxon>
        <taxon>Bacillota</taxon>
        <taxon>Bacilli</taxon>
        <taxon>Bacillales</taxon>
        <taxon>Paenibacillaceae</taxon>
        <taxon>Paenibacillus</taxon>
    </lineage>
</organism>
<gene>
    <name evidence="5" type="ORF">DQG23_05085</name>
</gene>
<protein>
    <submittedName>
        <fullName evidence="5">Sulfatase</fullName>
    </submittedName>
</protein>
<dbReference type="GO" id="GO:0008484">
    <property type="term" value="F:sulfuric ester hydrolase activity"/>
    <property type="evidence" value="ECO:0007669"/>
    <property type="project" value="TreeGrafter"/>
</dbReference>
<keyword evidence="1" id="KW-0479">Metal-binding</keyword>
<keyword evidence="6" id="KW-1185">Reference proteome</keyword>
<feature type="region of interest" description="Disordered" evidence="3">
    <location>
        <begin position="411"/>
        <end position="434"/>
    </location>
</feature>
<feature type="domain" description="Sulfatase N-terminal" evidence="4">
    <location>
        <begin position="2"/>
        <end position="281"/>
    </location>
</feature>
<dbReference type="AlphaFoldDB" id="A0A329MRB5"/>
<evidence type="ECO:0000259" key="4">
    <source>
        <dbReference type="Pfam" id="PF00884"/>
    </source>
</evidence>
<dbReference type="Gene3D" id="3.40.720.10">
    <property type="entry name" value="Alkaline Phosphatase, subunit A"/>
    <property type="match status" value="1"/>
</dbReference>
<evidence type="ECO:0000313" key="5">
    <source>
        <dbReference type="EMBL" id="RAV22324.1"/>
    </source>
</evidence>
<name>A0A329MRB5_9BACL</name>
<dbReference type="EMBL" id="QMFB01000002">
    <property type="protein sequence ID" value="RAV22324.1"/>
    <property type="molecule type" value="Genomic_DNA"/>
</dbReference>
<evidence type="ECO:0000256" key="1">
    <source>
        <dbReference type="ARBA" id="ARBA00022723"/>
    </source>
</evidence>
<dbReference type="PANTHER" id="PTHR45953">
    <property type="entry name" value="IDURONATE 2-SULFATASE"/>
    <property type="match status" value="1"/>
</dbReference>
<dbReference type="Pfam" id="PF00884">
    <property type="entry name" value="Sulfatase"/>
    <property type="match status" value="1"/>
</dbReference>
<dbReference type="GO" id="GO:0005737">
    <property type="term" value="C:cytoplasm"/>
    <property type="evidence" value="ECO:0007669"/>
    <property type="project" value="TreeGrafter"/>
</dbReference>
<reference evidence="5 6" key="1">
    <citation type="journal article" date="2009" name="Int. J. Syst. Evol. Microbiol.">
        <title>Paenibacillus contaminans sp. nov., isolated from a contaminated laboratory plate.</title>
        <authorList>
            <person name="Chou J.H."/>
            <person name="Lee J.H."/>
            <person name="Lin M.C."/>
            <person name="Chang P.S."/>
            <person name="Arun A.B."/>
            <person name="Young C.C."/>
            <person name="Chen W.M."/>
        </authorList>
    </citation>
    <scope>NUCLEOTIDE SEQUENCE [LARGE SCALE GENOMIC DNA]</scope>
    <source>
        <strain evidence="5 6">CKOBP-6</strain>
    </source>
</reference>
<accession>A0A329MRB5</accession>
<dbReference type="RefSeq" id="WP_113029730.1">
    <property type="nucleotide sequence ID" value="NZ_QMFB01000002.1"/>
</dbReference>
<comment type="caution">
    <text evidence="5">The sequence shown here is derived from an EMBL/GenBank/DDBJ whole genome shotgun (WGS) entry which is preliminary data.</text>
</comment>
<keyword evidence="2" id="KW-0378">Hydrolase</keyword>
<dbReference type="SUPFAM" id="SSF53649">
    <property type="entry name" value="Alkaline phosphatase-like"/>
    <property type="match status" value="1"/>
</dbReference>
<evidence type="ECO:0000313" key="6">
    <source>
        <dbReference type="Proteomes" id="UP000250369"/>
    </source>
</evidence>
<sequence length="434" mass="48793">MNIVYFHTHDTGRYIQPYGYAVPAPHLQRLAEEGYVFRQAFCAGPTCSPSRTGLLSGMAPHSAGMLGLAHRGFRMNDYSRHLASFLSRSGYETVLSGVQHEVSADQIELLGYTRNLNALNTEKSREARDLKSAGLAADFIRGPHDKPFFASVGLFNTHRTEADFPETSHPVDPRYVMPPHPMYDSPQNRDDMAGFIASAAVVDRCAGIVLQALEESGLKDDTIFIYTTDHGIAFPRMKCNLYDTGIGVSLIMRVPGRERGLVVDSLVSQLDLFPTLCELLGLKKPVWLQGRSLVPLLDGTSAEIRSEVFAEVTYHAAYEPMRCIRTKQYKLIRFYDDHDEFVMPNIDDGYSKRFLVEHGFRERRRAKEMLFDLYLDPVERENVIDDPAYGEIAKDLSGRLQNWMERTGDPLLAGNPVPLPEGAWANSREELNPS</sequence>
<evidence type="ECO:0000256" key="2">
    <source>
        <dbReference type="ARBA" id="ARBA00022801"/>
    </source>
</evidence>
<proteinExistence type="predicted"/>
<dbReference type="InterPro" id="IPR000917">
    <property type="entry name" value="Sulfatase_N"/>
</dbReference>
<dbReference type="PANTHER" id="PTHR45953:SF1">
    <property type="entry name" value="IDURONATE 2-SULFATASE"/>
    <property type="match status" value="1"/>
</dbReference>
<dbReference type="CDD" id="cd16027">
    <property type="entry name" value="SGSH"/>
    <property type="match status" value="1"/>
</dbReference>
<dbReference type="InterPro" id="IPR017850">
    <property type="entry name" value="Alkaline_phosphatase_core_sf"/>
</dbReference>
<dbReference type="Proteomes" id="UP000250369">
    <property type="component" value="Unassembled WGS sequence"/>
</dbReference>
<dbReference type="GO" id="GO:0046872">
    <property type="term" value="F:metal ion binding"/>
    <property type="evidence" value="ECO:0007669"/>
    <property type="project" value="UniProtKB-KW"/>
</dbReference>
<evidence type="ECO:0000256" key="3">
    <source>
        <dbReference type="SAM" id="MobiDB-lite"/>
    </source>
</evidence>
<dbReference type="OrthoDB" id="9762324at2"/>